<protein>
    <submittedName>
        <fullName evidence="2">2834_t:CDS:1</fullName>
    </submittedName>
</protein>
<feature type="non-terminal residue" evidence="2">
    <location>
        <position position="413"/>
    </location>
</feature>
<feature type="non-terminal residue" evidence="2">
    <location>
        <position position="1"/>
    </location>
</feature>
<organism evidence="2 3">
    <name type="scientific">Funneliformis caledonium</name>
    <dbReference type="NCBI Taxonomy" id="1117310"/>
    <lineage>
        <taxon>Eukaryota</taxon>
        <taxon>Fungi</taxon>
        <taxon>Fungi incertae sedis</taxon>
        <taxon>Mucoromycota</taxon>
        <taxon>Glomeromycotina</taxon>
        <taxon>Glomeromycetes</taxon>
        <taxon>Glomerales</taxon>
        <taxon>Glomeraceae</taxon>
        <taxon>Funneliformis</taxon>
    </lineage>
</organism>
<dbReference type="SUPFAM" id="SSF46689">
    <property type="entry name" value="Homeodomain-like"/>
    <property type="match status" value="1"/>
</dbReference>
<dbReference type="InterPro" id="IPR009057">
    <property type="entry name" value="Homeodomain-like_sf"/>
</dbReference>
<dbReference type="OrthoDB" id="2488973at2759"/>
<evidence type="ECO:0000313" key="3">
    <source>
        <dbReference type="Proteomes" id="UP000789570"/>
    </source>
</evidence>
<feature type="coiled-coil region" evidence="1">
    <location>
        <begin position="141"/>
        <end position="168"/>
    </location>
</feature>
<dbReference type="AlphaFoldDB" id="A0A9N9N8Z8"/>
<accession>A0A9N9N8Z8</accession>
<proteinExistence type="predicted"/>
<keyword evidence="1" id="KW-0175">Coiled coil</keyword>
<dbReference type="EMBL" id="CAJVPQ010009412">
    <property type="protein sequence ID" value="CAG8715158.1"/>
    <property type="molecule type" value="Genomic_DNA"/>
</dbReference>
<evidence type="ECO:0000313" key="2">
    <source>
        <dbReference type="EMBL" id="CAG8715158.1"/>
    </source>
</evidence>
<sequence>YPEKNGLEIGRVVFSNGFTPENIVKSFGKEAQNYEETFSFTYQENKELKEKNTILEKTNQKLEKELEFEKNLVEELDNNKTTLLNLLEDLLKKEQSEEDEQALKNLNERLVEEKQNSLKIYLDKPLSKLPNKFKTFKRKVKIKFQHLVEKVKSEKQELEQKLIAKIELEDWCSDGSVCDFCFGLKKASYQVKTCNQITNKILANDFICENCKVRFENDELPKCNKCGRLRIQSDIEYPTSKFVCRCVKRKENTEEKKLPLLPHQNGGIALFYETQINSLQEQLNTAGTEIDTHLEALEISEDWHKRQKQELLDKIKQQEEEIIKLTQKIEQLKALTPQEIIAKHLGVSKSSVSRIIQYFQEFGCVEKVPLFLGRPRLLDTDDMIYLDILLKEKIVWYLWELQSQMELWLDRKV</sequence>
<comment type="caution">
    <text evidence="2">The sequence shown here is derived from an EMBL/GenBank/DDBJ whole genome shotgun (WGS) entry which is preliminary data.</text>
</comment>
<reference evidence="2" key="1">
    <citation type="submission" date="2021-06" db="EMBL/GenBank/DDBJ databases">
        <authorList>
            <person name="Kallberg Y."/>
            <person name="Tangrot J."/>
            <person name="Rosling A."/>
        </authorList>
    </citation>
    <scope>NUCLEOTIDE SEQUENCE</scope>
    <source>
        <strain evidence="2">UK204</strain>
    </source>
</reference>
<feature type="coiled-coil region" evidence="1">
    <location>
        <begin position="301"/>
        <end position="335"/>
    </location>
</feature>
<feature type="coiled-coil region" evidence="1">
    <location>
        <begin position="31"/>
        <end position="116"/>
    </location>
</feature>
<keyword evidence="3" id="KW-1185">Reference proteome</keyword>
<dbReference type="Proteomes" id="UP000789570">
    <property type="component" value="Unassembled WGS sequence"/>
</dbReference>
<name>A0A9N9N8Z8_9GLOM</name>
<gene>
    <name evidence="2" type="ORF">FCALED_LOCUS14119</name>
</gene>
<evidence type="ECO:0000256" key="1">
    <source>
        <dbReference type="SAM" id="Coils"/>
    </source>
</evidence>